<protein>
    <submittedName>
        <fullName evidence="1">Uncharacterized protein</fullName>
    </submittedName>
</protein>
<dbReference type="Proteomes" id="UP000192911">
    <property type="component" value="Unassembled WGS sequence"/>
</dbReference>
<keyword evidence="2" id="KW-1185">Reference proteome</keyword>
<reference evidence="2" key="1">
    <citation type="submission" date="2017-04" db="EMBL/GenBank/DDBJ databases">
        <authorList>
            <person name="Varghese N."/>
            <person name="Submissions S."/>
        </authorList>
    </citation>
    <scope>NUCLEOTIDE SEQUENCE [LARGE SCALE GENOMIC DNA]</scope>
    <source>
        <strain evidence="2">Ballard 720</strain>
    </source>
</reference>
<evidence type="ECO:0000313" key="2">
    <source>
        <dbReference type="Proteomes" id="UP000192911"/>
    </source>
</evidence>
<name>A0A1X7DZE0_TRICW</name>
<organism evidence="1 2">
    <name type="scientific">Trinickia caryophylli</name>
    <name type="common">Paraburkholderia caryophylli</name>
    <dbReference type="NCBI Taxonomy" id="28094"/>
    <lineage>
        <taxon>Bacteria</taxon>
        <taxon>Pseudomonadati</taxon>
        <taxon>Pseudomonadota</taxon>
        <taxon>Betaproteobacteria</taxon>
        <taxon>Burkholderiales</taxon>
        <taxon>Burkholderiaceae</taxon>
        <taxon>Trinickia</taxon>
    </lineage>
</organism>
<proteinExistence type="predicted"/>
<dbReference type="EMBL" id="FXAH01000004">
    <property type="protein sequence ID" value="SMF24485.1"/>
    <property type="molecule type" value="Genomic_DNA"/>
</dbReference>
<dbReference type="STRING" id="28094.SAMN06295900_104282"/>
<evidence type="ECO:0000313" key="1">
    <source>
        <dbReference type="EMBL" id="SMF24485.1"/>
    </source>
</evidence>
<sequence length="93" mass="10452">MQPARRTAQGNRKPYAAVFSPTMKPMTPSIPELQLSQAIARADHIRDTMSAADPRDWHRYLAALRSVSLANWSATTDIQMKFALVRSALNEVR</sequence>
<accession>A0A1X7DZE0</accession>
<dbReference type="AlphaFoldDB" id="A0A1X7DZE0"/>
<gene>
    <name evidence="1" type="ORF">SAMN06295900_104282</name>
</gene>